<dbReference type="Gene3D" id="3.40.50.12780">
    <property type="entry name" value="N-terminal domain of ligase-like"/>
    <property type="match status" value="1"/>
</dbReference>
<keyword evidence="2" id="KW-0436">Ligase</keyword>
<evidence type="ECO:0000313" key="2">
    <source>
        <dbReference type="EMBL" id="RCW36712.1"/>
    </source>
</evidence>
<dbReference type="InterPro" id="IPR000873">
    <property type="entry name" value="AMP-dep_synth/lig_dom"/>
</dbReference>
<organism evidence="2 3">
    <name type="scientific">Marinilabilia salmonicolor</name>
    <dbReference type="NCBI Taxonomy" id="989"/>
    <lineage>
        <taxon>Bacteria</taxon>
        <taxon>Pseudomonadati</taxon>
        <taxon>Bacteroidota</taxon>
        <taxon>Bacteroidia</taxon>
        <taxon>Marinilabiliales</taxon>
        <taxon>Marinilabiliaceae</taxon>
        <taxon>Marinilabilia</taxon>
    </lineage>
</organism>
<proteinExistence type="predicted"/>
<dbReference type="PANTHER" id="PTHR36932">
    <property type="entry name" value="CAPSULAR POLYSACCHARIDE BIOSYNTHESIS PROTEIN"/>
    <property type="match status" value="1"/>
</dbReference>
<accession>A0A368V6K0</accession>
<dbReference type="GO" id="GO:0016874">
    <property type="term" value="F:ligase activity"/>
    <property type="evidence" value="ECO:0007669"/>
    <property type="project" value="UniProtKB-KW"/>
</dbReference>
<sequence length="418" mass="47237">MSEAVREYRGIMDSGDVLSWQKQQRTSIVDFHWKNNPYYRSFLGPWRGSWDEVPIITKEHLQGKPVEKIPSGRLSGYYVASTSGSSGNPFYFAKDKLTHALIWVNIAEHYNNAGISLNDLQARFYGSPLSGIGKYKEMAKDLFANRIRFTVFNLNDAVLMKWVQKIRSKPFKYFYGYTNSLLVFAKFLNSRDIILKDICPTLRLCIVTSELCSESDQQFLEDSFGVPVYNEYGASEVCVIGFGRNQEWLVSDPLVYLEVVDDSGKILPDGEPGRLLCTLLHNKGTPIIRYDIGDVGAISRRNGKTYLTQLAGRTNDMVILPGGKKVPGFTFYYVARAVLEKSNVMKEYRVVYLGNGHFNVEIVADQAIDYKTESLVKKAFKEYLESGLDVSVKRVSSISRTGAGKFQHFLNLEADAVS</sequence>
<dbReference type="EMBL" id="QPIZ01000007">
    <property type="protein sequence ID" value="RCW36712.1"/>
    <property type="molecule type" value="Genomic_DNA"/>
</dbReference>
<dbReference type="SUPFAM" id="SSF56801">
    <property type="entry name" value="Acetyl-CoA synthetase-like"/>
    <property type="match status" value="1"/>
</dbReference>
<dbReference type="Proteomes" id="UP000252733">
    <property type="component" value="Unassembled WGS sequence"/>
</dbReference>
<dbReference type="InterPro" id="IPR042099">
    <property type="entry name" value="ANL_N_sf"/>
</dbReference>
<dbReference type="Pfam" id="PF00501">
    <property type="entry name" value="AMP-binding"/>
    <property type="match status" value="1"/>
</dbReference>
<dbReference type="PANTHER" id="PTHR36932:SF1">
    <property type="entry name" value="CAPSULAR POLYSACCHARIDE BIOSYNTHESIS PROTEIN"/>
    <property type="match status" value="1"/>
</dbReference>
<evidence type="ECO:0000313" key="3">
    <source>
        <dbReference type="Proteomes" id="UP000252733"/>
    </source>
</evidence>
<reference evidence="2 3" key="1">
    <citation type="submission" date="2018-07" db="EMBL/GenBank/DDBJ databases">
        <title>Freshwater and sediment microbial communities from various areas in North America, analyzing microbe dynamics in response to fracking.</title>
        <authorList>
            <person name="Lamendella R."/>
        </authorList>
    </citation>
    <scope>NUCLEOTIDE SEQUENCE [LARGE SCALE GENOMIC DNA]</scope>
    <source>
        <strain evidence="2 3">160A</strain>
    </source>
</reference>
<feature type="domain" description="AMP-dependent synthetase/ligase" evidence="1">
    <location>
        <begin position="146"/>
        <end position="276"/>
    </location>
</feature>
<protein>
    <submittedName>
        <fullName evidence="2">Phenylacetate-CoA ligase</fullName>
    </submittedName>
</protein>
<keyword evidence="3" id="KW-1185">Reference proteome</keyword>
<evidence type="ECO:0000259" key="1">
    <source>
        <dbReference type="Pfam" id="PF00501"/>
    </source>
</evidence>
<comment type="caution">
    <text evidence="2">The sequence shown here is derived from an EMBL/GenBank/DDBJ whole genome shotgun (WGS) entry which is preliminary data.</text>
</comment>
<dbReference type="InterPro" id="IPR053158">
    <property type="entry name" value="CapK_Type1_Caps_Biosynth"/>
</dbReference>
<dbReference type="AlphaFoldDB" id="A0A368V6K0"/>
<gene>
    <name evidence="2" type="ORF">DFO77_1072</name>
</gene>
<name>A0A368V6K0_9BACT</name>
<dbReference type="RefSeq" id="WP_181872054.1">
    <property type="nucleotide sequence ID" value="NZ_QPIZ01000007.1"/>
</dbReference>